<gene>
    <name evidence="1" type="ORF">MILVUS5_LOCUS3312</name>
</gene>
<sequence>MAEVQPPPPPRRTLGDYGRGANGDQDFRGFQPANPVAFDIRSSVIKALKENKFSGAYSECPNLHLSNFLDVCDYTDPPGVSECAKRLRLFKFSLTGRARDWLDTLPNGTIKTWNELRVKFSERFFPIYKFLEKKAEITNFEQGDSESLYDAWERFKLLLKNCPDHGVDNLAQMQYFTQGLRAQTRMLLDVSAGGSINNKVANEAKELVEAMAQNEYRALNEKGAKNKVSTLELGTERALLANFKLMNVHMETFIKHLTTNKLVHAQVQQVSTSQAQLPTSRPSPLEETLSQVMKMIQVNFEAMKTSQEAMKISQESANKNHEAYIKNLETQMGQLSRQVASSSNGGFEGNTCNNPKKESCNAIHLRSRVVPTPVSEPRAKENMSNEVEDKVVKGRSGKEKYHEGEVENERNGELEKEVENKSENEKIEKSEKEKEKEGGVENERKVEEKKKNDARFVDNNSNLKKIKSKILKDGEKAQEVLPHEKLPYPHKKKSKRKDIDFKKFMEMFNSLQVTIPFMEALEQMPVYAKFMKELLTKKRKPKEDETVLLTEECSAILQRKLPQKKKDPGSFTIPCSIGNLHVGRALCDLGASINLMSLSMMKKIPGAIAKPTKMQLSLADRSITYPYGILQDVLVRVAEFVFPADFVILDMEENAEVPLLLGRPFLATGRALIDVEMGDLMLRFNDEKVNFNIFEGMRNQDEIPQCFKADVIEDESENSKKEATKSISPDLKALPPNGKFVFLGDDCKQPVIVSRLLTPLKKEEKRSRVESNLKYPP</sequence>
<proteinExistence type="predicted"/>
<protein>
    <submittedName>
        <fullName evidence="1">Uncharacterized protein</fullName>
    </submittedName>
</protein>
<evidence type="ECO:0000313" key="2">
    <source>
        <dbReference type="Proteomes" id="UP001177021"/>
    </source>
</evidence>
<organism evidence="1 2">
    <name type="scientific">Trifolium pratense</name>
    <name type="common">Red clover</name>
    <dbReference type="NCBI Taxonomy" id="57577"/>
    <lineage>
        <taxon>Eukaryota</taxon>
        <taxon>Viridiplantae</taxon>
        <taxon>Streptophyta</taxon>
        <taxon>Embryophyta</taxon>
        <taxon>Tracheophyta</taxon>
        <taxon>Spermatophyta</taxon>
        <taxon>Magnoliopsida</taxon>
        <taxon>eudicotyledons</taxon>
        <taxon>Gunneridae</taxon>
        <taxon>Pentapetalae</taxon>
        <taxon>rosids</taxon>
        <taxon>fabids</taxon>
        <taxon>Fabales</taxon>
        <taxon>Fabaceae</taxon>
        <taxon>Papilionoideae</taxon>
        <taxon>50 kb inversion clade</taxon>
        <taxon>NPAAA clade</taxon>
        <taxon>Hologalegina</taxon>
        <taxon>IRL clade</taxon>
        <taxon>Trifolieae</taxon>
        <taxon>Trifolium</taxon>
    </lineage>
</organism>
<accession>A0ACB0IHV8</accession>
<evidence type="ECO:0000313" key="1">
    <source>
        <dbReference type="EMBL" id="CAJ2631881.1"/>
    </source>
</evidence>
<comment type="caution">
    <text evidence="1">The sequence shown here is derived from an EMBL/GenBank/DDBJ whole genome shotgun (WGS) entry which is preliminary data.</text>
</comment>
<name>A0ACB0IHV8_TRIPR</name>
<dbReference type="EMBL" id="CASHSV030000001">
    <property type="protein sequence ID" value="CAJ2631881.1"/>
    <property type="molecule type" value="Genomic_DNA"/>
</dbReference>
<keyword evidence="2" id="KW-1185">Reference proteome</keyword>
<reference evidence="1" key="1">
    <citation type="submission" date="2023-10" db="EMBL/GenBank/DDBJ databases">
        <authorList>
            <person name="Rodriguez Cubillos JULIANA M."/>
            <person name="De Vega J."/>
        </authorList>
    </citation>
    <scope>NUCLEOTIDE SEQUENCE</scope>
</reference>
<dbReference type="Proteomes" id="UP001177021">
    <property type="component" value="Unassembled WGS sequence"/>
</dbReference>